<feature type="signal peptide" evidence="1">
    <location>
        <begin position="1"/>
        <end position="16"/>
    </location>
</feature>
<dbReference type="VEuPathDB" id="MicrosporidiaDB:ECU01_0820"/>
<dbReference type="AlphaFoldDB" id="M1K4Y9"/>
<feature type="chain" id="PRO_5004015190" description="Spore wall and anchoring disk complex protein EnP1" evidence="1">
    <location>
        <begin position="17"/>
        <end position="357"/>
    </location>
</feature>
<gene>
    <name evidence="2" type="ORF">ECU01_0820</name>
</gene>
<evidence type="ECO:0000313" key="2">
    <source>
        <dbReference type="EMBL" id="AGE96048.1"/>
    </source>
</evidence>
<accession>M1K4Y9</accession>
<evidence type="ECO:0008006" key="3">
    <source>
        <dbReference type="Google" id="ProtNLM"/>
    </source>
</evidence>
<sequence>MKLLGFLIVGLSAISALKTKALHLTCEQELRPYSAVVDANCMAFALNGSNIHEAIKYLQAMNIKKAYVLYWNDHDLRGTPMVLYDNGALAPFDPYTNTAKYVLCVEACPCPGSKAASVGGFQAATSSEKIYVEGSARPAPCSEVCIEPVERRPHYKKIVVNPSPSNCIPCEPECYDSSSSSECNKKRCKTFPRICKEKCGSRRRGCPRKVEVLKSQKTYTFDIEKYRRRGEVVVRVCSKDSKEKFERFILSRNGEIRGNNNKNCILEPLPKCLRCPGQLHKLKKHIERKVCQEVCMYINAKCDIFVLVGDCDFYRVVVNDRRRYRNLHLKKVRGHKLRELIKHGLFGVEFGPLDLDR</sequence>
<dbReference type="VEuPathDB" id="MicrosporidiaDB:M970_010650"/>
<evidence type="ECO:0000256" key="1">
    <source>
        <dbReference type="SAM" id="SignalP"/>
    </source>
</evidence>
<reference evidence="2" key="1">
    <citation type="journal article" date="2013" name="Eukaryot. Cell">
        <title>Extremely Reduced Levels of Heterozygosity in the Vertebrate Pathogen Encephalitozoon cuniculi.</title>
        <authorList>
            <person name="Selman M."/>
            <person name="Sak B."/>
            <person name="Kvac M."/>
            <person name="Farinelli L."/>
            <person name="Weiss L.M."/>
            <person name="Corradi N."/>
        </authorList>
    </citation>
    <scope>NUCLEOTIDE SEQUENCE</scope>
</reference>
<proteinExistence type="predicted"/>
<keyword evidence="1" id="KW-0732">Signal</keyword>
<dbReference type="EMBL" id="KC513612">
    <property type="protein sequence ID" value="AGE96048.1"/>
    <property type="molecule type" value="Genomic_DNA"/>
</dbReference>
<protein>
    <recommendedName>
        <fullName evidence="3">Spore wall and anchoring disk complex protein EnP1</fullName>
    </recommendedName>
</protein>
<dbReference type="VEuPathDB" id="MicrosporidiaDB:AEWR_010650"/>
<dbReference type="VEuPathDB" id="MicrosporidiaDB:AEWQ_010620"/>
<organism evidence="2">
    <name type="scientific">Encephalitozoon cuniculi</name>
    <name type="common">Microsporidian parasite</name>
    <dbReference type="NCBI Taxonomy" id="6035"/>
    <lineage>
        <taxon>Eukaryota</taxon>
        <taxon>Fungi</taxon>
        <taxon>Fungi incertae sedis</taxon>
        <taxon>Microsporidia</taxon>
        <taxon>Unikaryonidae</taxon>
        <taxon>Encephalitozoon</taxon>
    </lineage>
</organism>
<dbReference type="VEuPathDB" id="MicrosporidiaDB:AEWD_010650"/>
<name>M1K4Y9_ENCCN</name>